<accession>A0A5D0R4P1</accession>
<dbReference type="Proteomes" id="UP000323720">
    <property type="component" value="Unassembled WGS sequence"/>
</dbReference>
<evidence type="ECO:0008006" key="4">
    <source>
        <dbReference type="Google" id="ProtNLM"/>
    </source>
</evidence>
<comment type="caution">
    <text evidence="2">The sequence shown here is derived from an EMBL/GenBank/DDBJ whole genome shotgun (WGS) entry which is preliminary data.</text>
</comment>
<evidence type="ECO:0000256" key="1">
    <source>
        <dbReference type="SAM" id="SignalP"/>
    </source>
</evidence>
<reference evidence="2 3" key="1">
    <citation type="submission" date="2019-08" db="EMBL/GenBank/DDBJ databases">
        <title>Genomes of Antarctic Bizionia species.</title>
        <authorList>
            <person name="Bowman J.P."/>
        </authorList>
    </citation>
    <scope>NUCLEOTIDE SEQUENCE [LARGE SCALE GENOMIC DNA]</scope>
    <source>
        <strain evidence="2 3">ADA-4</strain>
    </source>
</reference>
<dbReference type="OrthoDB" id="1376960at2"/>
<dbReference type="EMBL" id="VSKK01000003">
    <property type="protein sequence ID" value="TYB76393.1"/>
    <property type="molecule type" value="Genomic_DNA"/>
</dbReference>
<keyword evidence="3" id="KW-1185">Reference proteome</keyword>
<dbReference type="RefSeq" id="WP_148404454.1">
    <property type="nucleotide sequence ID" value="NZ_VSKK01000003.1"/>
</dbReference>
<organism evidence="2 3">
    <name type="scientific">Bizionia myxarmorum</name>
    <dbReference type="NCBI Taxonomy" id="291186"/>
    <lineage>
        <taxon>Bacteria</taxon>
        <taxon>Pseudomonadati</taxon>
        <taxon>Bacteroidota</taxon>
        <taxon>Flavobacteriia</taxon>
        <taxon>Flavobacteriales</taxon>
        <taxon>Flavobacteriaceae</taxon>
        <taxon>Bizionia</taxon>
    </lineage>
</organism>
<dbReference type="AlphaFoldDB" id="A0A5D0R4P1"/>
<feature type="signal peptide" evidence="1">
    <location>
        <begin position="1"/>
        <end position="19"/>
    </location>
</feature>
<evidence type="ECO:0000313" key="2">
    <source>
        <dbReference type="EMBL" id="TYB76393.1"/>
    </source>
</evidence>
<proteinExistence type="predicted"/>
<feature type="chain" id="PRO_5022659147" description="DUF2927 domain-containing protein" evidence="1">
    <location>
        <begin position="20"/>
        <end position="285"/>
    </location>
</feature>
<keyword evidence="1" id="KW-0732">Signal</keyword>
<protein>
    <recommendedName>
        <fullName evidence="4">DUF2927 domain-containing protein</fullName>
    </recommendedName>
</protein>
<gene>
    <name evidence="2" type="ORF">ES674_12470</name>
</gene>
<name>A0A5D0R4P1_9FLAO</name>
<sequence length="285" mass="33716">MRKLIVLFCFFIVVFSSFAQNKYDSIGEPRIQVIKNDKTADISGRFLVLENDILYPYSNNSADLNFLLPDNYDYNRMLGYYQRVVYCYLTDNPPIVYQLMQWSVPIVIYMDKDIPKDVQDDFKNFISKLQMDNIKHLDISFTKRFKNSNYHIKSTETAVNGYDKNYEFDSEEDRLNDLLTGSTYKLVTDGNNKFYGGVLQIHLKSFQTNDDVTKRLKQLFYKSLGNFVADNYIETNSLLHNDYDNSAEILDFDLNILKIHYSLIYDQRIYLADFRNLLTWAQRQK</sequence>
<evidence type="ECO:0000313" key="3">
    <source>
        <dbReference type="Proteomes" id="UP000323720"/>
    </source>
</evidence>